<proteinExistence type="predicted"/>
<evidence type="ECO:0000313" key="1">
    <source>
        <dbReference type="EMBL" id="UPV78426.1"/>
    </source>
</evidence>
<keyword evidence="2" id="KW-1185">Reference proteome</keyword>
<reference evidence="1" key="1">
    <citation type="submission" date="2022-04" db="EMBL/GenBank/DDBJ databases">
        <title>Complete genome of Bacillus.</title>
        <authorList>
            <person name="Kong X."/>
            <person name="Hou M."/>
        </authorList>
    </citation>
    <scope>NUCLEOTIDE SEQUENCE</scope>
    <source>
        <strain evidence="1">A78.1</strain>
    </source>
</reference>
<keyword evidence="1" id="KW-0418">Kinase</keyword>
<organism evidence="1 2">
    <name type="scientific">Bacillus rugosus</name>
    <dbReference type="NCBI Taxonomy" id="2715209"/>
    <lineage>
        <taxon>Bacteria</taxon>
        <taxon>Bacillati</taxon>
        <taxon>Bacillota</taxon>
        <taxon>Bacilli</taxon>
        <taxon>Bacillales</taxon>
        <taxon>Bacillaceae</taxon>
        <taxon>Bacillus</taxon>
    </lineage>
</organism>
<dbReference type="EMBL" id="CP096590">
    <property type="protein sequence ID" value="UPV78426.1"/>
    <property type="molecule type" value="Genomic_DNA"/>
</dbReference>
<evidence type="ECO:0000313" key="2">
    <source>
        <dbReference type="Proteomes" id="UP000830837"/>
    </source>
</evidence>
<dbReference type="Proteomes" id="UP000830837">
    <property type="component" value="Chromosome"/>
</dbReference>
<gene>
    <name evidence="1" type="primary">liaS</name>
    <name evidence="1" type="ORF">M0696_16675</name>
</gene>
<accession>A0ACD3ZWY4</accession>
<keyword evidence="1" id="KW-0808">Transferase</keyword>
<protein>
    <submittedName>
        <fullName evidence="1">Two-component system sensor histidine kinase LiaS</fullName>
    </submittedName>
</protein>
<sequence length="361" mass="40858">MRKKLLASLQWRAIRMTTGISLLLFACLISFMMFYYRLDPLVLLSSSWFGIPFILILLLISVTVGFASGYMYGNRLKTRVDTLIESILTFENGNFAYRIPPLGDDEIGLAADQLNEMAKRVELQVASLQKLSNERAEWQTQMKKSVISEERQRLARDLHDAVSQQLFAISMMTSAVLEHVKDADDKTVKRIKLVEHMAGEAQNEMRALLLHLRPVTLEGKGLKEGLTELLDEFRKKQPLDIEWDIQDTPISKGMEDHLFRIVQEALSNVFRHSKASKVSVILGVKNNQLRLKVIDNGKGFKMDQVKASSYGLNSMKERASEIGGVAEVISVEGKGTQIEVKVPIFLEEKGENERDSSIIDR</sequence>
<name>A0ACD3ZWY4_9BACI</name>